<dbReference type="Gene3D" id="3.40.630.40">
    <property type="entry name" value="Zn-dependent exopeptidases"/>
    <property type="match status" value="1"/>
</dbReference>
<dbReference type="STRING" id="1136941.ACH46_13530"/>
<name>A0A0N9MVW4_9ACTN</name>
<dbReference type="SUPFAM" id="SSF53187">
    <property type="entry name" value="Zn-dependent exopeptidases"/>
    <property type="match status" value="1"/>
</dbReference>
<gene>
    <name evidence="1" type="ORF">ACH46_13530</name>
</gene>
<dbReference type="Proteomes" id="UP000063789">
    <property type="component" value="Chromosome"/>
</dbReference>
<keyword evidence="2" id="KW-1185">Reference proteome</keyword>
<dbReference type="PATRIC" id="fig|1136941.3.peg.2761"/>
<dbReference type="GO" id="GO:0016787">
    <property type="term" value="F:hydrolase activity"/>
    <property type="evidence" value="ECO:0007669"/>
    <property type="project" value="UniProtKB-KW"/>
</dbReference>
<dbReference type="KEGG" id="goq:ACH46_13530"/>
<dbReference type="AlphaFoldDB" id="A0A0N9MVW4"/>
<dbReference type="Pfam" id="PF05013">
    <property type="entry name" value="FGase"/>
    <property type="match status" value="1"/>
</dbReference>
<sequence length="258" mass="28580">MEGAPQFPVVLHVPHASRTIPPELRRDFALDDTALVREHDESADTATDLIAAAARLQLSHDAQPWSFVNGLSRLVVDPERFPDESEPMNRRGRGAVYHRSCADTPLRTPSATPDDILIDTYFRPYAQAMADLVTDRIRATGRAIVLDIHSYPMQPSWFEDAGQARPAICLGVDEHHTPTWLHRAAQESFSSFGEVADNSPYAGCYVPLDRYRSDTSVSALMIEIRRDLYLDENVAPVPDRAAALGGALAELIERIAAH</sequence>
<keyword evidence="1" id="KW-0378">Hydrolase</keyword>
<evidence type="ECO:0000313" key="2">
    <source>
        <dbReference type="Proteomes" id="UP000063789"/>
    </source>
</evidence>
<dbReference type="EMBL" id="CP011853">
    <property type="protein sequence ID" value="ALG86888.1"/>
    <property type="molecule type" value="Genomic_DNA"/>
</dbReference>
<evidence type="ECO:0000313" key="1">
    <source>
        <dbReference type="EMBL" id="ALG86888.1"/>
    </source>
</evidence>
<proteinExistence type="predicted"/>
<dbReference type="InterPro" id="IPR007709">
    <property type="entry name" value="N-FG_amidohydro"/>
</dbReference>
<accession>A0A0N9MVW4</accession>
<reference evidence="2" key="1">
    <citation type="submission" date="2015-06" db="EMBL/GenBank/DDBJ databases">
        <title>Complete genome sequence and metabolic analysis of phthalate degradation pathway in Gordonia sp. QH-11.</title>
        <authorList>
            <person name="Jin D."/>
            <person name="Kong X."/>
            <person name="Bai Z."/>
        </authorList>
    </citation>
    <scope>NUCLEOTIDE SEQUENCE [LARGE SCALE GENOMIC DNA]</scope>
    <source>
        <strain evidence="2">QH-11</strain>
    </source>
</reference>
<protein>
    <submittedName>
        <fullName evidence="1">N-formylglutamate amidohydrolase</fullName>
    </submittedName>
</protein>
<organism evidence="1 2">
    <name type="scientific">Gordonia phthalatica</name>
    <dbReference type="NCBI Taxonomy" id="1136941"/>
    <lineage>
        <taxon>Bacteria</taxon>
        <taxon>Bacillati</taxon>
        <taxon>Actinomycetota</taxon>
        <taxon>Actinomycetes</taxon>
        <taxon>Mycobacteriales</taxon>
        <taxon>Gordoniaceae</taxon>
        <taxon>Gordonia</taxon>
    </lineage>
</organism>
<reference evidence="1 2" key="2">
    <citation type="journal article" date="2017" name="Int. J. Syst. Evol. Microbiol.">
        <title>Gordonia phthalatica sp. nov., a di-n-butyl phthalate-degrading bacterium isolated from activated sludge.</title>
        <authorList>
            <person name="Jin D."/>
            <person name="Kong X."/>
            <person name="Jia M."/>
            <person name="Yu X."/>
            <person name="Wang X."/>
            <person name="Zhuang X."/>
            <person name="Deng Y."/>
            <person name="Bai Z."/>
        </authorList>
    </citation>
    <scope>NUCLEOTIDE SEQUENCE [LARGE SCALE GENOMIC DNA]</scope>
    <source>
        <strain evidence="1 2">QH-11</strain>
    </source>
</reference>